<dbReference type="InParanoid" id="A0A0H2RZH3"/>
<evidence type="ECO:0008006" key="3">
    <source>
        <dbReference type="Google" id="ProtNLM"/>
    </source>
</evidence>
<name>A0A0H2RZH3_9AGAM</name>
<keyword evidence="2" id="KW-1185">Reference proteome</keyword>
<accession>A0A0H2RZH3</accession>
<dbReference type="Proteomes" id="UP000053477">
    <property type="component" value="Unassembled WGS sequence"/>
</dbReference>
<sequence length="495" mass="55847">MHSSAESARQTIISNLKLFQAEAQSKGTFPWSFSSRIASPSVDNEGFEELRTVIRAAESVEDLLRRMLTSASSAVTELKYKLDVMANRRKFKALPDEVLAIVFEMAFKSYSSDRGYTGDKGQVTTVKKLSLVSRRFRNIVLSLPILWSNIPSPLLHVNEAKLFASRVTTPIVSLTIEGVESYESEESEKARVLSMYQLATSISSRIRKLDISLSKSDLPYLQQLRQTYSNFSLPSLFELNLRCYNQASRECRNFCRDWDMPSLRGLKVAEVLPELSSNVLSRIEFCSISANYIEETWRTTEIMEFLLSLTVVKDLRVSVRLSGFYPDSDQGAQLESVEKLSLALQNTNVAMDKNILHFIKFPSITSFNLDVGLTDIRDLEEILGNVTFKVPPLKVADVNLAVGIEFEDYDSRMPTFMIGEWSQAFEGLKTLTLESNRSKAHGLFAFADSIDAIKLIDPKEEGLTGEFLANMTHMWDSRRPHRTAVIDANDVSDSK</sequence>
<dbReference type="OrthoDB" id="2423701at2759"/>
<dbReference type="EMBL" id="KQ086033">
    <property type="protein sequence ID" value="KLO10181.1"/>
    <property type="molecule type" value="Genomic_DNA"/>
</dbReference>
<dbReference type="AlphaFoldDB" id="A0A0H2RZH3"/>
<reference evidence="1 2" key="1">
    <citation type="submission" date="2015-04" db="EMBL/GenBank/DDBJ databases">
        <title>Complete genome sequence of Schizopora paradoxa KUC8140, a cosmopolitan wood degrader in East Asia.</title>
        <authorList>
            <consortium name="DOE Joint Genome Institute"/>
            <person name="Min B."/>
            <person name="Park H."/>
            <person name="Jang Y."/>
            <person name="Kim J.-J."/>
            <person name="Kim K.H."/>
            <person name="Pangilinan J."/>
            <person name="Lipzen A."/>
            <person name="Riley R."/>
            <person name="Grigoriev I.V."/>
            <person name="Spatafora J.W."/>
            <person name="Choi I.-G."/>
        </authorList>
    </citation>
    <scope>NUCLEOTIDE SEQUENCE [LARGE SCALE GENOMIC DNA]</scope>
    <source>
        <strain evidence="1 2">KUC8140</strain>
    </source>
</reference>
<gene>
    <name evidence="1" type="ORF">SCHPADRAFT_529682</name>
</gene>
<evidence type="ECO:0000313" key="1">
    <source>
        <dbReference type="EMBL" id="KLO10181.1"/>
    </source>
</evidence>
<proteinExistence type="predicted"/>
<evidence type="ECO:0000313" key="2">
    <source>
        <dbReference type="Proteomes" id="UP000053477"/>
    </source>
</evidence>
<protein>
    <recommendedName>
        <fullName evidence="3">F-box domain-containing protein</fullName>
    </recommendedName>
</protein>
<organism evidence="1 2">
    <name type="scientific">Schizopora paradoxa</name>
    <dbReference type="NCBI Taxonomy" id="27342"/>
    <lineage>
        <taxon>Eukaryota</taxon>
        <taxon>Fungi</taxon>
        <taxon>Dikarya</taxon>
        <taxon>Basidiomycota</taxon>
        <taxon>Agaricomycotina</taxon>
        <taxon>Agaricomycetes</taxon>
        <taxon>Hymenochaetales</taxon>
        <taxon>Schizoporaceae</taxon>
        <taxon>Schizopora</taxon>
    </lineage>
</organism>